<dbReference type="Proteomes" id="UP001218218">
    <property type="component" value="Unassembled WGS sequence"/>
</dbReference>
<feature type="non-terminal residue" evidence="1">
    <location>
        <position position="1"/>
    </location>
</feature>
<evidence type="ECO:0000313" key="2">
    <source>
        <dbReference type="Proteomes" id="UP001218218"/>
    </source>
</evidence>
<evidence type="ECO:0000313" key="1">
    <source>
        <dbReference type="EMBL" id="KAJ7354437.1"/>
    </source>
</evidence>
<protein>
    <submittedName>
        <fullName evidence="1">Uncharacterized protein</fullName>
    </submittedName>
</protein>
<organism evidence="1 2">
    <name type="scientific">Mycena albidolilacea</name>
    <dbReference type="NCBI Taxonomy" id="1033008"/>
    <lineage>
        <taxon>Eukaryota</taxon>
        <taxon>Fungi</taxon>
        <taxon>Dikarya</taxon>
        <taxon>Basidiomycota</taxon>
        <taxon>Agaricomycotina</taxon>
        <taxon>Agaricomycetes</taxon>
        <taxon>Agaricomycetidae</taxon>
        <taxon>Agaricales</taxon>
        <taxon>Marasmiineae</taxon>
        <taxon>Mycenaceae</taxon>
        <taxon>Mycena</taxon>
    </lineage>
</organism>
<accession>A0AAD7ABU2</accession>
<reference evidence="1" key="1">
    <citation type="submission" date="2023-03" db="EMBL/GenBank/DDBJ databases">
        <title>Massive genome expansion in bonnet fungi (Mycena s.s.) driven by repeated elements and novel gene families across ecological guilds.</title>
        <authorList>
            <consortium name="Lawrence Berkeley National Laboratory"/>
            <person name="Harder C.B."/>
            <person name="Miyauchi S."/>
            <person name="Viragh M."/>
            <person name="Kuo A."/>
            <person name="Thoen E."/>
            <person name="Andreopoulos B."/>
            <person name="Lu D."/>
            <person name="Skrede I."/>
            <person name="Drula E."/>
            <person name="Henrissat B."/>
            <person name="Morin E."/>
            <person name="Kohler A."/>
            <person name="Barry K."/>
            <person name="LaButti K."/>
            <person name="Morin E."/>
            <person name="Salamov A."/>
            <person name="Lipzen A."/>
            <person name="Mereny Z."/>
            <person name="Hegedus B."/>
            <person name="Baldrian P."/>
            <person name="Stursova M."/>
            <person name="Weitz H."/>
            <person name="Taylor A."/>
            <person name="Grigoriev I.V."/>
            <person name="Nagy L.G."/>
            <person name="Martin F."/>
            <person name="Kauserud H."/>
        </authorList>
    </citation>
    <scope>NUCLEOTIDE SEQUENCE</scope>
    <source>
        <strain evidence="1">CBHHK002</strain>
    </source>
</reference>
<proteinExistence type="predicted"/>
<comment type="caution">
    <text evidence="1">The sequence shown here is derived from an EMBL/GenBank/DDBJ whole genome shotgun (WGS) entry which is preliminary data.</text>
</comment>
<dbReference type="EMBL" id="JARIHO010000010">
    <property type="protein sequence ID" value="KAJ7354437.1"/>
    <property type="molecule type" value="Genomic_DNA"/>
</dbReference>
<gene>
    <name evidence="1" type="ORF">DFH08DRAFT_691944</name>
</gene>
<sequence>QRIYIKYQSKVDWRSETDILQCNPLFHGCPRFDSVIYKEDNNLLAVGELHFVFHCHLTGNVLIDLVLVQPFGMTAWQPNTRTDCLIWNKLPLKNCHFIALEHIVLGILLCPIFGGQDSMHYIVDCIDEDMYLRVDNIN</sequence>
<name>A0AAD7ABU2_9AGAR</name>
<dbReference type="AlphaFoldDB" id="A0AAD7ABU2"/>
<keyword evidence="2" id="KW-1185">Reference proteome</keyword>